<accession>A0A1J5RKC8</accession>
<evidence type="ECO:0000313" key="3">
    <source>
        <dbReference type="EMBL" id="OIQ88589.1"/>
    </source>
</evidence>
<gene>
    <name evidence="3" type="ORF">GALL_295120</name>
</gene>
<sequence length="80" mass="8896">MQTFSLASLQPGQHATIRAIHAEEGLFQRMSALGFRIGKRIELVRRASFSGPLHVRIGSTDIMLRQTEAGRIEISDAQHP</sequence>
<dbReference type="Gene3D" id="2.30.30.90">
    <property type="match status" value="1"/>
</dbReference>
<organism evidence="3">
    <name type="scientific">mine drainage metagenome</name>
    <dbReference type="NCBI Taxonomy" id="410659"/>
    <lineage>
        <taxon>unclassified sequences</taxon>
        <taxon>metagenomes</taxon>
        <taxon>ecological metagenomes</taxon>
    </lineage>
</organism>
<evidence type="ECO:0000259" key="2">
    <source>
        <dbReference type="SMART" id="SM00899"/>
    </source>
</evidence>
<keyword evidence="1" id="KW-0408">Iron</keyword>
<dbReference type="SUPFAM" id="SSF50037">
    <property type="entry name" value="C-terminal domain of transcriptional repressors"/>
    <property type="match status" value="1"/>
</dbReference>
<dbReference type="InterPro" id="IPR053184">
    <property type="entry name" value="FeoA-like"/>
</dbReference>
<dbReference type="PANTHER" id="PTHR43151">
    <property type="entry name" value="FEOA FAMILY PROTEIN"/>
    <property type="match status" value="1"/>
</dbReference>
<dbReference type="InterPro" id="IPR008988">
    <property type="entry name" value="Transcriptional_repressor_C"/>
</dbReference>
<evidence type="ECO:0000256" key="1">
    <source>
        <dbReference type="ARBA" id="ARBA00023004"/>
    </source>
</evidence>
<dbReference type="AlphaFoldDB" id="A0A1J5RKC8"/>
<protein>
    <submittedName>
        <fullName evidence="3">FeoA domain protein</fullName>
    </submittedName>
</protein>
<dbReference type="GO" id="GO:0046914">
    <property type="term" value="F:transition metal ion binding"/>
    <property type="evidence" value="ECO:0007669"/>
    <property type="project" value="InterPro"/>
</dbReference>
<reference evidence="3" key="1">
    <citation type="submission" date="2016-10" db="EMBL/GenBank/DDBJ databases">
        <title>Sequence of Gallionella enrichment culture.</title>
        <authorList>
            <person name="Poehlein A."/>
            <person name="Muehling M."/>
            <person name="Daniel R."/>
        </authorList>
    </citation>
    <scope>NUCLEOTIDE SEQUENCE</scope>
</reference>
<dbReference type="SMART" id="SM00899">
    <property type="entry name" value="FeoA"/>
    <property type="match status" value="1"/>
</dbReference>
<name>A0A1J5RKC8_9ZZZZ</name>
<feature type="domain" description="Ferrous iron transporter FeoA-like" evidence="2">
    <location>
        <begin position="4"/>
        <end position="76"/>
    </location>
</feature>
<proteinExistence type="predicted"/>
<dbReference type="InterPro" id="IPR007167">
    <property type="entry name" value="Fe-transptr_FeoA-like"/>
</dbReference>
<dbReference type="InterPro" id="IPR038157">
    <property type="entry name" value="FeoA_core_dom"/>
</dbReference>
<dbReference type="Pfam" id="PF04023">
    <property type="entry name" value="FeoA"/>
    <property type="match status" value="1"/>
</dbReference>
<dbReference type="EMBL" id="MLJW01000366">
    <property type="protein sequence ID" value="OIQ88589.1"/>
    <property type="molecule type" value="Genomic_DNA"/>
</dbReference>
<dbReference type="PANTHER" id="PTHR43151:SF1">
    <property type="entry name" value="SSR2333 PROTEIN"/>
    <property type="match status" value="1"/>
</dbReference>
<comment type="caution">
    <text evidence="3">The sequence shown here is derived from an EMBL/GenBank/DDBJ whole genome shotgun (WGS) entry which is preliminary data.</text>
</comment>